<protein>
    <submittedName>
        <fullName evidence="9">Transmembrane protein 14C</fullName>
    </submittedName>
</protein>
<name>A0A183IGT1_9BILA</name>
<organism evidence="9">
    <name type="scientific">Soboliphyme baturini</name>
    <dbReference type="NCBI Taxonomy" id="241478"/>
    <lineage>
        <taxon>Eukaryota</taxon>
        <taxon>Metazoa</taxon>
        <taxon>Ecdysozoa</taxon>
        <taxon>Nematoda</taxon>
        <taxon>Enoplea</taxon>
        <taxon>Dorylaimia</taxon>
        <taxon>Dioctophymatida</taxon>
        <taxon>Dioctophymatoidea</taxon>
        <taxon>Soboliphymatidae</taxon>
        <taxon>Soboliphyme</taxon>
    </lineage>
</organism>
<evidence type="ECO:0000256" key="5">
    <source>
        <dbReference type="ARBA" id="ARBA00023136"/>
    </source>
</evidence>
<comment type="similarity">
    <text evidence="2">Belongs to the TMEM256 family.</text>
</comment>
<dbReference type="AlphaFoldDB" id="A0A183IGT1"/>
<keyword evidence="3 6" id="KW-0812">Transmembrane</keyword>
<dbReference type="Proteomes" id="UP000270296">
    <property type="component" value="Unassembled WGS sequence"/>
</dbReference>
<proteinExistence type="inferred from homology"/>
<evidence type="ECO:0000256" key="2">
    <source>
        <dbReference type="ARBA" id="ARBA00006208"/>
    </source>
</evidence>
<keyword evidence="4 6" id="KW-1133">Transmembrane helix</keyword>
<evidence type="ECO:0000256" key="4">
    <source>
        <dbReference type="ARBA" id="ARBA00022989"/>
    </source>
</evidence>
<evidence type="ECO:0000313" key="8">
    <source>
        <dbReference type="Proteomes" id="UP000270296"/>
    </source>
</evidence>
<feature type="transmembrane region" description="Helical" evidence="6">
    <location>
        <begin position="66"/>
        <end position="85"/>
    </location>
</feature>
<comment type="subcellular location">
    <subcellularLocation>
        <location evidence="1">Membrane</location>
        <topology evidence="1">Multi-pass membrane protein</topology>
    </subcellularLocation>
</comment>
<sequence length="113" mass="12072">MTKNWSLSMFWNGANQSFMDMPWFIRLAGLSGAAAICLGAFSTGTKYHLLHSAVLLASSFSNRPRLTAALLSLGMAGFCGGCYGFALADSQLARKITPFGGITLILAWLSFAL</sequence>
<dbReference type="PANTHER" id="PTHR43461:SF1">
    <property type="entry name" value="TRANSMEMBRANE PROTEIN 256"/>
    <property type="match status" value="1"/>
</dbReference>
<dbReference type="InterPro" id="IPR006696">
    <property type="entry name" value="DUF423"/>
</dbReference>
<dbReference type="Pfam" id="PF04241">
    <property type="entry name" value="DUF423"/>
    <property type="match status" value="1"/>
</dbReference>
<keyword evidence="5 6" id="KW-0472">Membrane</keyword>
<dbReference type="OrthoDB" id="269173at2759"/>
<accession>A0A183IGT1</accession>
<dbReference type="PANTHER" id="PTHR43461">
    <property type="entry name" value="TRANSMEMBRANE PROTEIN 256"/>
    <property type="match status" value="1"/>
</dbReference>
<dbReference type="EMBL" id="UZAM01007426">
    <property type="protein sequence ID" value="VDO99065.1"/>
    <property type="molecule type" value="Genomic_DNA"/>
</dbReference>
<dbReference type="GO" id="GO:0016020">
    <property type="term" value="C:membrane"/>
    <property type="evidence" value="ECO:0007669"/>
    <property type="project" value="UniProtKB-SubCell"/>
</dbReference>
<evidence type="ECO:0000313" key="9">
    <source>
        <dbReference type="WBParaSite" id="SBAD_0000296101-mRNA-1"/>
    </source>
</evidence>
<evidence type="ECO:0000256" key="6">
    <source>
        <dbReference type="SAM" id="Phobius"/>
    </source>
</evidence>
<gene>
    <name evidence="7" type="ORF">SBAD_LOCUS2826</name>
</gene>
<dbReference type="WBParaSite" id="SBAD_0000296101-mRNA-1">
    <property type="protein sequence ID" value="SBAD_0000296101-mRNA-1"/>
    <property type="gene ID" value="SBAD_0000296101"/>
</dbReference>
<evidence type="ECO:0000256" key="1">
    <source>
        <dbReference type="ARBA" id="ARBA00004141"/>
    </source>
</evidence>
<evidence type="ECO:0000313" key="7">
    <source>
        <dbReference type="EMBL" id="VDO99065.1"/>
    </source>
</evidence>
<keyword evidence="8" id="KW-1185">Reference proteome</keyword>
<reference evidence="7 8" key="2">
    <citation type="submission" date="2018-11" db="EMBL/GenBank/DDBJ databases">
        <authorList>
            <consortium name="Pathogen Informatics"/>
        </authorList>
    </citation>
    <scope>NUCLEOTIDE SEQUENCE [LARGE SCALE GENOMIC DNA]</scope>
</reference>
<evidence type="ECO:0000256" key="3">
    <source>
        <dbReference type="ARBA" id="ARBA00022692"/>
    </source>
</evidence>
<reference evidence="9" key="1">
    <citation type="submission" date="2016-06" db="UniProtKB">
        <authorList>
            <consortium name="WormBaseParasite"/>
        </authorList>
    </citation>
    <scope>IDENTIFICATION</scope>
</reference>